<dbReference type="InterPro" id="IPR036291">
    <property type="entry name" value="NAD(P)-bd_dom_sf"/>
</dbReference>
<dbReference type="PROSITE" id="PS00061">
    <property type="entry name" value="ADH_SHORT"/>
    <property type="match status" value="1"/>
</dbReference>
<evidence type="ECO:0000313" key="4">
    <source>
        <dbReference type="Proteomes" id="UP000295554"/>
    </source>
</evidence>
<dbReference type="InterPro" id="IPR020904">
    <property type="entry name" value="Sc_DH/Rdtase_CS"/>
</dbReference>
<organism evidence="3 4">
    <name type="scientific">Seongchinamella unica</name>
    <dbReference type="NCBI Taxonomy" id="2547392"/>
    <lineage>
        <taxon>Bacteria</taxon>
        <taxon>Pseudomonadati</taxon>
        <taxon>Pseudomonadota</taxon>
        <taxon>Gammaproteobacteria</taxon>
        <taxon>Cellvibrionales</taxon>
        <taxon>Halieaceae</taxon>
        <taxon>Seongchinamella</taxon>
    </lineage>
</organism>
<keyword evidence="4" id="KW-1185">Reference proteome</keyword>
<sequence length="250" mass="26196">MQLANKVALVTGAGQGVGQGIALALAAEGARVAVTGRTLSKLETTCEMIEERGGQALAVECQVKSLESLAACVDAVVSHFGGLQILVNNAQEVPLGTLEQVTDEAFTAGFESGPLATLRMMKLCYPHLKGEGVIINLASSAGKRWDMSGYGAYAATKEAIRALTRAAACEWGCEGIRSNVIMPHAKSPGLAWWMDNNPDEAAEFVARIPQRRVGDCEQDIGRFVALLCGEGSAYVNGQTIGLDGGQALIS</sequence>
<dbReference type="Proteomes" id="UP000295554">
    <property type="component" value="Unassembled WGS sequence"/>
</dbReference>
<keyword evidence="2" id="KW-0560">Oxidoreductase</keyword>
<gene>
    <name evidence="3" type="ORF">E2F43_09045</name>
</gene>
<dbReference type="RefSeq" id="WP_133211843.1">
    <property type="nucleotide sequence ID" value="NZ_SMSE01000002.1"/>
</dbReference>
<dbReference type="SUPFAM" id="SSF51735">
    <property type="entry name" value="NAD(P)-binding Rossmann-fold domains"/>
    <property type="match status" value="1"/>
</dbReference>
<protein>
    <submittedName>
        <fullName evidence="3">SDR family oxidoreductase</fullName>
    </submittedName>
</protein>
<dbReference type="FunFam" id="3.40.50.720:FF:000084">
    <property type="entry name" value="Short-chain dehydrogenase reductase"/>
    <property type="match status" value="1"/>
</dbReference>
<proteinExistence type="inferred from homology"/>
<dbReference type="EMBL" id="SMSE01000002">
    <property type="protein sequence ID" value="TDG13658.1"/>
    <property type="molecule type" value="Genomic_DNA"/>
</dbReference>
<dbReference type="PANTHER" id="PTHR43639">
    <property type="entry name" value="OXIDOREDUCTASE, SHORT-CHAIN DEHYDROGENASE/REDUCTASE FAMILY (AFU_ORTHOLOGUE AFUA_5G02870)"/>
    <property type="match status" value="1"/>
</dbReference>
<dbReference type="PRINTS" id="PR00080">
    <property type="entry name" value="SDRFAMILY"/>
</dbReference>
<name>A0A4R5LRY9_9GAMM</name>
<evidence type="ECO:0000256" key="2">
    <source>
        <dbReference type="ARBA" id="ARBA00023002"/>
    </source>
</evidence>
<comment type="similarity">
    <text evidence="1">Belongs to the short-chain dehydrogenases/reductases (SDR) family.</text>
</comment>
<dbReference type="CDD" id="cd05233">
    <property type="entry name" value="SDR_c"/>
    <property type="match status" value="1"/>
</dbReference>
<dbReference type="Pfam" id="PF13561">
    <property type="entry name" value="adh_short_C2"/>
    <property type="match status" value="1"/>
</dbReference>
<dbReference type="InterPro" id="IPR002347">
    <property type="entry name" value="SDR_fam"/>
</dbReference>
<dbReference type="AlphaFoldDB" id="A0A4R5LRY9"/>
<dbReference type="PANTHER" id="PTHR43639:SF1">
    <property type="entry name" value="SHORT-CHAIN DEHYDROGENASE_REDUCTASE FAMILY PROTEIN"/>
    <property type="match status" value="1"/>
</dbReference>
<dbReference type="GO" id="GO:0016491">
    <property type="term" value="F:oxidoreductase activity"/>
    <property type="evidence" value="ECO:0007669"/>
    <property type="project" value="UniProtKB-KW"/>
</dbReference>
<reference evidence="3 4" key="1">
    <citation type="submission" date="2019-03" db="EMBL/GenBank/DDBJ databases">
        <title>Seongchinamella monodicae gen. nov., sp. nov., a novel member of the Gammaproteobacteria isolated from a tidal mudflat of beach.</title>
        <authorList>
            <person name="Yang H.G."/>
            <person name="Kang J.W."/>
            <person name="Lee S.D."/>
        </authorList>
    </citation>
    <scope>NUCLEOTIDE SEQUENCE [LARGE SCALE GENOMIC DNA]</scope>
    <source>
        <strain evidence="3 4">GH4-78</strain>
    </source>
</reference>
<dbReference type="PRINTS" id="PR00081">
    <property type="entry name" value="GDHRDH"/>
</dbReference>
<evidence type="ECO:0000313" key="3">
    <source>
        <dbReference type="EMBL" id="TDG13658.1"/>
    </source>
</evidence>
<accession>A0A4R5LRY9</accession>
<evidence type="ECO:0000256" key="1">
    <source>
        <dbReference type="ARBA" id="ARBA00006484"/>
    </source>
</evidence>
<comment type="caution">
    <text evidence="3">The sequence shown here is derived from an EMBL/GenBank/DDBJ whole genome shotgun (WGS) entry which is preliminary data.</text>
</comment>
<dbReference type="OrthoDB" id="9806974at2"/>
<dbReference type="Gene3D" id="3.40.50.720">
    <property type="entry name" value="NAD(P)-binding Rossmann-like Domain"/>
    <property type="match status" value="1"/>
</dbReference>